<comment type="catalytic activity">
    <reaction evidence="9">
        <text>XMP + L-glutamine + ATP + H2O = GMP + L-glutamate + AMP + diphosphate + 2 H(+)</text>
        <dbReference type="Rhea" id="RHEA:11680"/>
        <dbReference type="ChEBI" id="CHEBI:15377"/>
        <dbReference type="ChEBI" id="CHEBI:15378"/>
        <dbReference type="ChEBI" id="CHEBI:29985"/>
        <dbReference type="ChEBI" id="CHEBI:30616"/>
        <dbReference type="ChEBI" id="CHEBI:33019"/>
        <dbReference type="ChEBI" id="CHEBI:57464"/>
        <dbReference type="ChEBI" id="CHEBI:58115"/>
        <dbReference type="ChEBI" id="CHEBI:58359"/>
        <dbReference type="ChEBI" id="CHEBI:456215"/>
        <dbReference type="EC" id="6.3.5.2"/>
    </reaction>
</comment>
<evidence type="ECO:0000256" key="5">
    <source>
        <dbReference type="ARBA" id="ARBA00022749"/>
    </source>
</evidence>
<dbReference type="SUPFAM" id="SSF52317">
    <property type="entry name" value="Class I glutamine amidotransferase-like"/>
    <property type="match status" value="1"/>
</dbReference>
<name>A0A1T4L5J6_9FIRM</name>
<dbReference type="GO" id="GO:0005524">
    <property type="term" value="F:ATP binding"/>
    <property type="evidence" value="ECO:0007669"/>
    <property type="project" value="UniProtKB-UniRule"/>
</dbReference>
<dbReference type="EMBL" id="FUXA01000005">
    <property type="protein sequence ID" value="SJZ49863.1"/>
    <property type="molecule type" value="Genomic_DNA"/>
</dbReference>
<keyword evidence="5 9" id="KW-0332">GMP biosynthesis</keyword>
<dbReference type="NCBIfam" id="NF000848">
    <property type="entry name" value="PRK00074.1"/>
    <property type="match status" value="1"/>
</dbReference>
<keyword evidence="3 9" id="KW-0436">Ligase</keyword>
<evidence type="ECO:0000313" key="13">
    <source>
        <dbReference type="Proteomes" id="UP000189857"/>
    </source>
</evidence>
<keyword evidence="4 9" id="KW-0547">Nucleotide-binding</keyword>
<dbReference type="PRINTS" id="PR00097">
    <property type="entry name" value="ANTSNTHASEII"/>
</dbReference>
<dbReference type="OrthoDB" id="9802219at2"/>
<evidence type="ECO:0000256" key="6">
    <source>
        <dbReference type="ARBA" id="ARBA00022755"/>
    </source>
</evidence>
<comment type="pathway">
    <text evidence="2 9">Purine metabolism; GMP biosynthesis; GMP from XMP (L-Gln route): step 1/1.</text>
</comment>
<dbReference type="CDD" id="cd01997">
    <property type="entry name" value="GMP_synthase_C"/>
    <property type="match status" value="1"/>
</dbReference>
<dbReference type="PANTHER" id="PTHR11922">
    <property type="entry name" value="GMP SYNTHASE-RELATED"/>
    <property type="match status" value="1"/>
</dbReference>
<dbReference type="Gene3D" id="3.40.50.620">
    <property type="entry name" value="HUPs"/>
    <property type="match status" value="1"/>
</dbReference>
<dbReference type="Proteomes" id="UP000189857">
    <property type="component" value="Unassembled WGS sequence"/>
</dbReference>
<evidence type="ECO:0000256" key="3">
    <source>
        <dbReference type="ARBA" id="ARBA00022598"/>
    </source>
</evidence>
<feature type="binding site" evidence="10">
    <location>
        <begin position="237"/>
        <end position="243"/>
    </location>
    <ligand>
        <name>ATP</name>
        <dbReference type="ChEBI" id="CHEBI:30616"/>
    </ligand>
</feature>
<keyword evidence="7 9" id="KW-0067">ATP-binding</keyword>
<evidence type="ECO:0000256" key="10">
    <source>
        <dbReference type="PROSITE-ProRule" id="PRU00886"/>
    </source>
</evidence>
<dbReference type="EC" id="6.3.5.2" evidence="9"/>
<feature type="active site" description="Nucleophile" evidence="9">
    <location>
        <position position="82"/>
    </location>
</feature>
<dbReference type="Gene3D" id="3.40.50.880">
    <property type="match status" value="1"/>
</dbReference>
<dbReference type="FunFam" id="3.40.50.880:FF:000001">
    <property type="entry name" value="GMP synthase [glutamine-hydrolyzing]"/>
    <property type="match status" value="1"/>
</dbReference>
<evidence type="ECO:0000259" key="11">
    <source>
        <dbReference type="PROSITE" id="PS51553"/>
    </source>
</evidence>
<dbReference type="InterPro" id="IPR004739">
    <property type="entry name" value="GMP_synth_GATase"/>
</dbReference>
<feature type="domain" description="GMPS ATP-PPase" evidence="11">
    <location>
        <begin position="210"/>
        <end position="402"/>
    </location>
</feature>
<dbReference type="CDD" id="cd01742">
    <property type="entry name" value="GATase1_GMP_Synthase"/>
    <property type="match status" value="1"/>
</dbReference>
<dbReference type="Pfam" id="PF03054">
    <property type="entry name" value="tRNA_Me_trans"/>
    <property type="match status" value="1"/>
</dbReference>
<dbReference type="GO" id="GO:0003921">
    <property type="term" value="F:GMP synthase activity"/>
    <property type="evidence" value="ECO:0007669"/>
    <property type="project" value="InterPro"/>
</dbReference>
<accession>A0A1T4L5J6</accession>
<keyword evidence="6 9" id="KW-0658">Purine biosynthesis</keyword>
<dbReference type="PANTHER" id="PTHR11922:SF2">
    <property type="entry name" value="GMP SYNTHASE [GLUTAMINE-HYDROLYZING]"/>
    <property type="match status" value="1"/>
</dbReference>
<reference evidence="12 13" key="1">
    <citation type="submission" date="2017-02" db="EMBL/GenBank/DDBJ databases">
        <authorList>
            <person name="Peterson S.W."/>
        </authorList>
    </citation>
    <scope>NUCLEOTIDE SEQUENCE [LARGE SCALE GENOMIC DNA]</scope>
    <source>
        <strain evidence="12 13">ATCC 17233</strain>
    </source>
</reference>
<evidence type="ECO:0000313" key="12">
    <source>
        <dbReference type="EMBL" id="SJZ49863.1"/>
    </source>
</evidence>
<sequence>MDKEKIIVLDFGGQYNQLIARRVRECNVYAEVHPYTLSLDKIKEMNPKGIILTGGPNSVYDPESPSYTKELLSAGIPILGICYGAQLVAYLAGGKVATAPVSEYGKTETFIDAIDEESGVIGQVSISTSLIFENIKPVINSWMSHTDYIAELPEGFKVTAHTKDCPVAAMENEEKSIYAVQFHPEVMHSEQGQDILRNFVYNVCKCKGDWQMSSFVETTIEALREKIGKGRVLCALSGGVDSSVAAVLLSKAVGKQLTCVFVDHGLLRKDEGDEVEAIFGPNGNYELNFIRVNAKDRFYKKLEGEEDPERKRKIIGEEFIRVFEEEAKKIGAVDFLAQGTIYPDVIESGLGKSAVIKSHHNVGGLPDYVDFKEIVEPLRMLFKDEVRQAGLELGIPEYLVFRQPFPGPGLGVRIVGDITAEKVRIVQDADAIFREEVDAAVKDKRIKIAPNQYFAALSNMRSVGVMGDFRTYDYAVVLRAVCTSDFMTADCTEIPFEVLQRCMNRIINEVKGVNRVMWDLTSKPPGTIELL</sequence>
<dbReference type="InterPro" id="IPR025777">
    <property type="entry name" value="GMPS_ATP_PPase_dom"/>
</dbReference>
<dbReference type="FunFam" id="3.30.300.10:FF:000002">
    <property type="entry name" value="GMP synthase [glutamine-hydrolyzing]"/>
    <property type="match status" value="1"/>
</dbReference>
<evidence type="ECO:0000256" key="1">
    <source>
        <dbReference type="ARBA" id="ARBA00002332"/>
    </source>
</evidence>
<keyword evidence="8 9" id="KW-0315">Glutamine amidotransferase</keyword>
<dbReference type="HAMAP" id="MF_00344">
    <property type="entry name" value="GMP_synthase"/>
    <property type="match status" value="1"/>
</dbReference>
<dbReference type="FunFam" id="3.40.50.620:FF:000001">
    <property type="entry name" value="GMP synthase [glutamine-hydrolyzing]"/>
    <property type="match status" value="1"/>
</dbReference>
<dbReference type="PRINTS" id="PR00096">
    <property type="entry name" value="GATASE"/>
</dbReference>
<dbReference type="Pfam" id="PF00117">
    <property type="entry name" value="GATase"/>
    <property type="match status" value="1"/>
</dbReference>
<dbReference type="Gene3D" id="3.30.300.10">
    <property type="match status" value="1"/>
</dbReference>
<comment type="subunit">
    <text evidence="9">Homodimer.</text>
</comment>
<organism evidence="12 13">
    <name type="scientific">Eubacterium ruminantium</name>
    <dbReference type="NCBI Taxonomy" id="42322"/>
    <lineage>
        <taxon>Bacteria</taxon>
        <taxon>Bacillati</taxon>
        <taxon>Bacillota</taxon>
        <taxon>Clostridia</taxon>
        <taxon>Eubacteriales</taxon>
        <taxon>Eubacteriaceae</taxon>
        <taxon>Eubacterium</taxon>
    </lineage>
</organism>
<protein>
    <recommendedName>
        <fullName evidence="9">GMP synthase [glutamine-hydrolyzing]</fullName>
        <ecNumber evidence="9">6.3.5.2</ecNumber>
    </recommendedName>
    <alternativeName>
        <fullName evidence="9">GMP synthetase</fullName>
    </alternativeName>
    <alternativeName>
        <fullName evidence="9">Glutamine amidotransferase</fullName>
    </alternativeName>
</protein>
<dbReference type="InterPro" id="IPR022955">
    <property type="entry name" value="GMP_synthase"/>
</dbReference>
<comment type="function">
    <text evidence="1 9">Catalyzes the synthesis of GMP from XMP.</text>
</comment>
<keyword evidence="13" id="KW-1185">Reference proteome</keyword>
<dbReference type="InterPro" id="IPR001674">
    <property type="entry name" value="GMP_synth_C"/>
</dbReference>
<dbReference type="PROSITE" id="PS51273">
    <property type="entry name" value="GATASE_TYPE_1"/>
    <property type="match status" value="1"/>
</dbReference>
<dbReference type="RefSeq" id="WP_078786394.1">
    <property type="nucleotide sequence ID" value="NZ_CACZYW010000009.1"/>
</dbReference>
<dbReference type="Pfam" id="PF00958">
    <property type="entry name" value="GMP_synt_C"/>
    <property type="match status" value="1"/>
</dbReference>
<evidence type="ECO:0000256" key="7">
    <source>
        <dbReference type="ARBA" id="ARBA00022840"/>
    </source>
</evidence>
<evidence type="ECO:0000256" key="2">
    <source>
        <dbReference type="ARBA" id="ARBA00005153"/>
    </source>
</evidence>
<evidence type="ECO:0000256" key="8">
    <source>
        <dbReference type="ARBA" id="ARBA00022962"/>
    </source>
</evidence>
<dbReference type="SUPFAM" id="SSF54810">
    <property type="entry name" value="GMP synthetase C-terminal dimerisation domain"/>
    <property type="match status" value="1"/>
</dbReference>
<dbReference type="PROSITE" id="PS51553">
    <property type="entry name" value="GMPS_ATP_PPASE"/>
    <property type="match status" value="1"/>
</dbReference>
<dbReference type="PRINTS" id="PR00099">
    <property type="entry name" value="CPSGATASE"/>
</dbReference>
<dbReference type="GO" id="GO:0005829">
    <property type="term" value="C:cytosol"/>
    <property type="evidence" value="ECO:0007669"/>
    <property type="project" value="TreeGrafter"/>
</dbReference>
<dbReference type="InterPro" id="IPR029062">
    <property type="entry name" value="Class_I_gatase-like"/>
</dbReference>
<feature type="active site" evidence="9">
    <location>
        <position position="183"/>
    </location>
</feature>
<dbReference type="InterPro" id="IPR014729">
    <property type="entry name" value="Rossmann-like_a/b/a_fold"/>
</dbReference>
<evidence type="ECO:0000256" key="9">
    <source>
        <dbReference type="HAMAP-Rule" id="MF_00344"/>
    </source>
</evidence>
<dbReference type="InterPro" id="IPR017926">
    <property type="entry name" value="GATASE"/>
</dbReference>
<dbReference type="SUPFAM" id="SSF52402">
    <property type="entry name" value="Adenine nucleotide alpha hydrolases-like"/>
    <property type="match status" value="1"/>
</dbReference>
<evidence type="ECO:0000256" key="4">
    <source>
        <dbReference type="ARBA" id="ARBA00022741"/>
    </source>
</evidence>
<dbReference type="UniPathway" id="UPA00189">
    <property type="reaction ID" value="UER00296"/>
</dbReference>
<gene>
    <name evidence="9" type="primary">guaA</name>
    <name evidence="12" type="ORF">SAMN02745110_00674</name>
</gene>
<dbReference type="AlphaFoldDB" id="A0A1T4L5J6"/>
<dbReference type="NCBIfam" id="TIGR00884">
    <property type="entry name" value="guaA_Cterm"/>
    <property type="match status" value="1"/>
</dbReference>
<feature type="active site" evidence="9">
    <location>
        <position position="185"/>
    </location>
</feature>
<dbReference type="NCBIfam" id="TIGR00888">
    <property type="entry name" value="guaA_Nterm"/>
    <property type="match status" value="1"/>
</dbReference>
<proteinExistence type="inferred from homology"/>